<dbReference type="VEuPathDB" id="CryptoDB:Cvel_11758"/>
<feature type="region of interest" description="Disordered" evidence="1">
    <location>
        <begin position="340"/>
        <end position="383"/>
    </location>
</feature>
<name>A0A0G4I839_9ALVE</name>
<proteinExistence type="predicted"/>
<dbReference type="AlphaFoldDB" id="A0A0G4I839"/>
<dbReference type="EMBL" id="CDMZ01005533">
    <property type="protein sequence ID" value="CEM53149.1"/>
    <property type="molecule type" value="Genomic_DNA"/>
</dbReference>
<sequence length="383" mass="41998">MTSIEILPVSERPPHFPCDRSDQEPNFDPAVHLKLTNPSSVTTLDFHEISVEQVPKVSGSDTSQVAVTSAFSVLSDAGVRAIRKVIANHGDLESSNKRIHRCIRGMAYSSDFVRKFNECPQLLEHLSRLAGMPLVPHYMHASYSHTNLSSEPSAQKVVDSWHVDSCPFVLVVVCSDLEDMQGGVLQAVKRRGREAATALVEATGNSVGPEDLVEMGYASQGWGLFMQGSEILHRVTPVTRSKEPRITVVNGYMPANAFVPDRTAPGSFLYGIDGRGGFVEAPYEFSRGRAFRALKQLESFVSSSFERDPKVLANKLQLTVDELVYTIEVLRGSRREHLGYLDDNSGATEGVQHVKDGSDATTAEEDSDGAEERSEEGQGREFG</sequence>
<gene>
    <name evidence="2" type="ORF">Cvel_11758</name>
</gene>
<accession>A0A0G4I839</accession>
<evidence type="ECO:0000313" key="2">
    <source>
        <dbReference type="EMBL" id="CEM53149.1"/>
    </source>
</evidence>
<dbReference type="Pfam" id="PF23169">
    <property type="entry name" value="HalD"/>
    <property type="match status" value="1"/>
</dbReference>
<reference evidence="2" key="1">
    <citation type="submission" date="2014-11" db="EMBL/GenBank/DDBJ databases">
        <authorList>
            <person name="Otto D Thomas"/>
            <person name="Naeem Raeece"/>
        </authorList>
    </citation>
    <scope>NUCLEOTIDE SEQUENCE</scope>
</reference>
<protein>
    <recommendedName>
        <fullName evidence="3">Fe2OG dioxygenase domain-containing protein</fullName>
    </recommendedName>
</protein>
<dbReference type="PANTHER" id="PTHR41677">
    <property type="entry name" value="YALI0B19030P"/>
    <property type="match status" value="1"/>
</dbReference>
<organism evidence="2">
    <name type="scientific">Chromera velia CCMP2878</name>
    <dbReference type="NCBI Taxonomy" id="1169474"/>
    <lineage>
        <taxon>Eukaryota</taxon>
        <taxon>Sar</taxon>
        <taxon>Alveolata</taxon>
        <taxon>Colpodellida</taxon>
        <taxon>Chromeraceae</taxon>
        <taxon>Chromera</taxon>
    </lineage>
</organism>
<evidence type="ECO:0008006" key="3">
    <source>
        <dbReference type="Google" id="ProtNLM"/>
    </source>
</evidence>
<dbReference type="InterPro" id="IPR056470">
    <property type="entry name" value="BesD/HalB-like"/>
</dbReference>
<feature type="compositionally biased region" description="Basic and acidic residues" evidence="1">
    <location>
        <begin position="370"/>
        <end position="383"/>
    </location>
</feature>
<dbReference type="PANTHER" id="PTHR41677:SF1">
    <property type="entry name" value="FE2OG DIOXYGENASE DOMAIN-CONTAINING PROTEIN"/>
    <property type="match status" value="1"/>
</dbReference>
<evidence type="ECO:0000256" key="1">
    <source>
        <dbReference type="SAM" id="MobiDB-lite"/>
    </source>
</evidence>